<feature type="domain" description="DUF1559" evidence="1">
    <location>
        <begin position="41"/>
        <end position="328"/>
    </location>
</feature>
<dbReference type="InterPro" id="IPR012902">
    <property type="entry name" value="N_methyl_site"/>
</dbReference>
<dbReference type="InterPro" id="IPR011453">
    <property type="entry name" value="DUF1559"/>
</dbReference>
<dbReference type="PANTHER" id="PTHR30093">
    <property type="entry name" value="GENERAL SECRETION PATHWAY PROTEIN G"/>
    <property type="match status" value="1"/>
</dbReference>
<dbReference type="Pfam" id="PF07963">
    <property type="entry name" value="N_methyl"/>
    <property type="match status" value="1"/>
</dbReference>
<dbReference type="SUPFAM" id="SSF54523">
    <property type="entry name" value="Pili subunits"/>
    <property type="match status" value="1"/>
</dbReference>
<evidence type="ECO:0000259" key="1">
    <source>
        <dbReference type="Pfam" id="PF07596"/>
    </source>
</evidence>
<dbReference type="Proteomes" id="UP000319852">
    <property type="component" value="Chromosome"/>
</dbReference>
<dbReference type="RefSeq" id="WP_145059051.1">
    <property type="nucleotide sequence ID" value="NZ_CP036263.1"/>
</dbReference>
<dbReference type="OrthoDB" id="254858at2"/>
<dbReference type="KEGG" id="amob:HG15A2_13970"/>
<dbReference type="AlphaFoldDB" id="A0A517MTB6"/>
<protein>
    <submittedName>
        <fullName evidence="2">Type II secretion system protein G</fullName>
    </submittedName>
</protein>
<evidence type="ECO:0000313" key="2">
    <source>
        <dbReference type="EMBL" id="QDS98125.1"/>
    </source>
</evidence>
<evidence type="ECO:0000313" key="3">
    <source>
        <dbReference type="Proteomes" id="UP000319852"/>
    </source>
</evidence>
<dbReference type="Pfam" id="PF07596">
    <property type="entry name" value="SBP_bac_10"/>
    <property type="match status" value="1"/>
</dbReference>
<organism evidence="2 3">
    <name type="scientific">Adhaeretor mobilis</name>
    <dbReference type="NCBI Taxonomy" id="1930276"/>
    <lineage>
        <taxon>Bacteria</taxon>
        <taxon>Pseudomonadati</taxon>
        <taxon>Planctomycetota</taxon>
        <taxon>Planctomycetia</taxon>
        <taxon>Pirellulales</taxon>
        <taxon>Lacipirellulaceae</taxon>
        <taxon>Adhaeretor</taxon>
    </lineage>
</organism>
<dbReference type="EMBL" id="CP036263">
    <property type="protein sequence ID" value="QDS98125.1"/>
    <property type="molecule type" value="Genomic_DNA"/>
</dbReference>
<dbReference type="InterPro" id="IPR045584">
    <property type="entry name" value="Pilin-like"/>
</dbReference>
<proteinExistence type="predicted"/>
<dbReference type="NCBIfam" id="TIGR02532">
    <property type="entry name" value="IV_pilin_GFxxxE"/>
    <property type="match status" value="1"/>
</dbReference>
<name>A0A517MTB6_9BACT</name>
<dbReference type="Gene3D" id="3.30.700.10">
    <property type="entry name" value="Glycoprotein, Type 4 Pilin"/>
    <property type="match status" value="1"/>
</dbReference>
<reference evidence="2 3" key="1">
    <citation type="submission" date="2019-02" db="EMBL/GenBank/DDBJ databases">
        <title>Deep-cultivation of Planctomycetes and their phenomic and genomic characterization uncovers novel biology.</title>
        <authorList>
            <person name="Wiegand S."/>
            <person name="Jogler M."/>
            <person name="Boedeker C."/>
            <person name="Pinto D."/>
            <person name="Vollmers J."/>
            <person name="Rivas-Marin E."/>
            <person name="Kohn T."/>
            <person name="Peeters S.H."/>
            <person name="Heuer A."/>
            <person name="Rast P."/>
            <person name="Oberbeckmann S."/>
            <person name="Bunk B."/>
            <person name="Jeske O."/>
            <person name="Meyerdierks A."/>
            <person name="Storesund J.E."/>
            <person name="Kallscheuer N."/>
            <person name="Luecker S."/>
            <person name="Lage O.M."/>
            <person name="Pohl T."/>
            <person name="Merkel B.J."/>
            <person name="Hornburger P."/>
            <person name="Mueller R.-W."/>
            <person name="Bruemmer F."/>
            <person name="Labrenz M."/>
            <person name="Spormann A.M."/>
            <person name="Op den Camp H."/>
            <person name="Overmann J."/>
            <person name="Amann R."/>
            <person name="Jetten M.S.M."/>
            <person name="Mascher T."/>
            <person name="Medema M.H."/>
            <person name="Devos D.P."/>
            <person name="Kaster A.-K."/>
            <person name="Ovreas L."/>
            <person name="Rohde M."/>
            <person name="Galperin M.Y."/>
            <person name="Jogler C."/>
        </authorList>
    </citation>
    <scope>NUCLEOTIDE SEQUENCE [LARGE SCALE GENOMIC DNA]</scope>
    <source>
        <strain evidence="2 3">HG15A2</strain>
    </source>
</reference>
<sequence>MRKSVKYLGQIKKHSAFTLVELLVVIAIIGVLVGLLLPAVQAAREAARRMSCSNNIRQLALAMHNYESANGKFPPSLFIGKNQYRWSALARVMPYMEQGNFASSADFNQDYHDVFLDGVLLKSKRMDMLVCSSEEKDEQRFASDGSPSDYLTNYSVNCGVWKVWDPASREGGDGAFFPNSGTSARMVSDGMSNTLMLAEVKGWTPYLRDGKGADATVPSDPASISGLGGDFKTNSGHTEWIDGRAHQSGFTATFPPNTTVLHEKDGVQYDVDFTSWRVRGWDPADPAAFLAETDVTYAAVTSRSYHSGNSVNVAMMDGSVKSVNGDIDLLVWRASATRDGGEVTTLDND</sequence>
<gene>
    <name evidence="2" type="primary">xcpT_1</name>
    <name evidence="2" type="ORF">HG15A2_13970</name>
</gene>
<accession>A0A517MTB6</accession>
<keyword evidence="3" id="KW-1185">Reference proteome</keyword>
<dbReference type="PANTHER" id="PTHR30093:SF2">
    <property type="entry name" value="TYPE II SECRETION SYSTEM PROTEIN H"/>
    <property type="match status" value="1"/>
</dbReference>